<dbReference type="Proteomes" id="UP001438707">
    <property type="component" value="Unassembled WGS sequence"/>
</dbReference>
<proteinExistence type="predicted"/>
<gene>
    <name evidence="1" type="ORF">WJX74_005047</name>
</gene>
<name>A0AAW1RMJ2_9CHLO</name>
<evidence type="ECO:0000313" key="2">
    <source>
        <dbReference type="Proteomes" id="UP001438707"/>
    </source>
</evidence>
<dbReference type="AlphaFoldDB" id="A0AAW1RMJ2"/>
<evidence type="ECO:0000313" key="1">
    <source>
        <dbReference type="EMBL" id="KAK9834576.1"/>
    </source>
</evidence>
<dbReference type="EMBL" id="JALJOS010000009">
    <property type="protein sequence ID" value="KAK9834576.1"/>
    <property type="molecule type" value="Genomic_DNA"/>
</dbReference>
<keyword evidence="2" id="KW-1185">Reference proteome</keyword>
<reference evidence="1 2" key="1">
    <citation type="journal article" date="2024" name="Nat. Commun.">
        <title>Phylogenomics reveals the evolutionary origins of lichenization in chlorophyte algae.</title>
        <authorList>
            <person name="Puginier C."/>
            <person name="Libourel C."/>
            <person name="Otte J."/>
            <person name="Skaloud P."/>
            <person name="Haon M."/>
            <person name="Grisel S."/>
            <person name="Petersen M."/>
            <person name="Berrin J.G."/>
            <person name="Delaux P.M."/>
            <person name="Dal Grande F."/>
            <person name="Keller J."/>
        </authorList>
    </citation>
    <scope>NUCLEOTIDE SEQUENCE [LARGE SCALE GENOMIC DNA]</scope>
    <source>
        <strain evidence="1 2">SAG 2145</strain>
    </source>
</reference>
<organism evidence="1 2">
    <name type="scientific">Apatococcus lobatus</name>
    <dbReference type="NCBI Taxonomy" id="904363"/>
    <lineage>
        <taxon>Eukaryota</taxon>
        <taxon>Viridiplantae</taxon>
        <taxon>Chlorophyta</taxon>
        <taxon>core chlorophytes</taxon>
        <taxon>Trebouxiophyceae</taxon>
        <taxon>Chlorellales</taxon>
        <taxon>Chlorellaceae</taxon>
        <taxon>Apatococcus</taxon>
    </lineage>
</organism>
<comment type="caution">
    <text evidence="1">The sequence shown here is derived from an EMBL/GenBank/DDBJ whole genome shotgun (WGS) entry which is preliminary data.</text>
</comment>
<protein>
    <submittedName>
        <fullName evidence="1">Uncharacterized protein</fullName>
    </submittedName>
</protein>
<sequence length="528" mass="56276">MPGPDARTSLTISGILATLLDRPDPVSLATARTIPPCRSYLSNLAFLATSLGSVQLDLREVAGLLEHSRKKVDSSEYLALVSNLRGTSSTVAASKRSGSFKAGLHSPRKFVCRDLDGTAVLFSEDKVVIRDQDVFLILLLLYLAARGPSEGFVSQVVCWTEVETYCYGISSKVALGFLKALSHLSGYSLPHTPPISSLPLQQVIHETANAATSTAPTVQSHGSPPCTAWIGEAALPGDEIVPDTGAGGPAHDEMAAATLPTHTQEGNSAPCSASSLDSVPDLDNDLGITALLEMDPFQYLTDSEGLQAMEQDPPEPLAELAALNQEPGGRSNMQAAGIAHSSVQGRQTPVMLSAPPPVGQMHIFFRQTVPEGCLGDLDAFADAALNALHARHLLLPSDCLQICMQTPVGQSGAAIYEGLLDLSSRWPCCGNRTEQVQAAAMPIRPDVLLAVLREALQQHADFEPSPLDDAAWVRNFRYFQCNLDWVNSQITGFAPFFRLAGHLEEGLRMEAQSGAGTAHHTPTLKAMS</sequence>
<accession>A0AAW1RMJ2</accession>